<dbReference type="GO" id="GO:0001540">
    <property type="term" value="F:amyloid-beta binding"/>
    <property type="evidence" value="ECO:0007669"/>
    <property type="project" value="InterPro"/>
</dbReference>
<sequence length="97" mass="11048">MYHSSSVFFCGQQEEETHRAAESRRSWHEDSLSNDPSSKCFSVRSLGWLEVQEDDLSPGRSSLAVSHVIQQLSRCSSPEQRDRQGAWGEDALAYLRM</sequence>
<name>A0AAD6BIJ5_9TELE</name>
<feature type="compositionally biased region" description="Basic and acidic residues" evidence="2">
    <location>
        <begin position="19"/>
        <end position="31"/>
    </location>
</feature>
<protein>
    <recommendedName>
        <fullName evidence="3">PID domain-containing protein</fullName>
    </recommendedName>
</protein>
<keyword evidence="5" id="KW-1185">Reference proteome</keyword>
<reference evidence="4" key="1">
    <citation type="submission" date="2022-11" db="EMBL/GenBank/DDBJ databases">
        <title>Chromosome-level genome of Pogonophryne albipinna.</title>
        <authorList>
            <person name="Jo E."/>
        </authorList>
    </citation>
    <scope>NUCLEOTIDE SEQUENCE</scope>
    <source>
        <strain evidence="4">SGF0006</strain>
        <tissue evidence="4">Muscle</tissue>
    </source>
</reference>
<feature type="domain" description="PID" evidence="3">
    <location>
        <begin position="41"/>
        <end position="94"/>
    </location>
</feature>
<feature type="region of interest" description="Disordered" evidence="2">
    <location>
        <begin position="19"/>
        <end position="38"/>
    </location>
</feature>
<comment type="caution">
    <text evidence="4">The sequence shown here is derived from an EMBL/GenBank/DDBJ whole genome shotgun (WGS) entry which is preliminary data.</text>
</comment>
<proteinExistence type="predicted"/>
<evidence type="ECO:0000313" key="4">
    <source>
        <dbReference type="EMBL" id="KAJ4943610.1"/>
    </source>
</evidence>
<dbReference type="Pfam" id="PF00640">
    <property type="entry name" value="PID"/>
    <property type="match status" value="1"/>
</dbReference>
<evidence type="ECO:0000313" key="5">
    <source>
        <dbReference type="Proteomes" id="UP001219934"/>
    </source>
</evidence>
<dbReference type="Proteomes" id="UP001219934">
    <property type="component" value="Unassembled WGS sequence"/>
</dbReference>
<dbReference type="AlphaFoldDB" id="A0AAD6BIJ5"/>
<organism evidence="4 5">
    <name type="scientific">Pogonophryne albipinna</name>
    <dbReference type="NCBI Taxonomy" id="1090488"/>
    <lineage>
        <taxon>Eukaryota</taxon>
        <taxon>Metazoa</taxon>
        <taxon>Chordata</taxon>
        <taxon>Craniata</taxon>
        <taxon>Vertebrata</taxon>
        <taxon>Euteleostomi</taxon>
        <taxon>Actinopterygii</taxon>
        <taxon>Neopterygii</taxon>
        <taxon>Teleostei</taxon>
        <taxon>Neoteleostei</taxon>
        <taxon>Acanthomorphata</taxon>
        <taxon>Eupercaria</taxon>
        <taxon>Perciformes</taxon>
        <taxon>Notothenioidei</taxon>
        <taxon>Pogonophryne</taxon>
    </lineage>
</organism>
<evidence type="ECO:0000259" key="3">
    <source>
        <dbReference type="Pfam" id="PF00640"/>
    </source>
</evidence>
<gene>
    <name evidence="4" type="ORF">JOQ06_006109</name>
</gene>
<keyword evidence="1" id="KW-0677">Repeat</keyword>
<dbReference type="InterPro" id="IPR039576">
    <property type="entry name" value="APBB1/2/3"/>
</dbReference>
<dbReference type="GO" id="GO:0005737">
    <property type="term" value="C:cytoplasm"/>
    <property type="evidence" value="ECO:0007669"/>
    <property type="project" value="TreeGrafter"/>
</dbReference>
<dbReference type="InterPro" id="IPR011993">
    <property type="entry name" value="PH-like_dom_sf"/>
</dbReference>
<dbReference type="GO" id="GO:0005634">
    <property type="term" value="C:nucleus"/>
    <property type="evidence" value="ECO:0007669"/>
    <property type="project" value="TreeGrafter"/>
</dbReference>
<dbReference type="Gene3D" id="2.30.29.30">
    <property type="entry name" value="Pleckstrin-homology domain (PH domain)/Phosphotyrosine-binding domain (PTB)"/>
    <property type="match status" value="1"/>
</dbReference>
<accession>A0AAD6BIJ5</accession>
<dbReference type="PANTHER" id="PTHR14058">
    <property type="entry name" value="AMYLOID BETA A4 PRECURSOR PROTEIN-BINDING FAMILY B"/>
    <property type="match status" value="1"/>
</dbReference>
<dbReference type="InterPro" id="IPR006020">
    <property type="entry name" value="PTB/PI_dom"/>
</dbReference>
<dbReference type="GO" id="GO:0006355">
    <property type="term" value="P:regulation of DNA-templated transcription"/>
    <property type="evidence" value="ECO:0007669"/>
    <property type="project" value="TreeGrafter"/>
</dbReference>
<dbReference type="EMBL" id="JAPTMU010000005">
    <property type="protein sequence ID" value="KAJ4943610.1"/>
    <property type="molecule type" value="Genomic_DNA"/>
</dbReference>
<dbReference type="PANTHER" id="PTHR14058:SF10">
    <property type="entry name" value="AMYLOID-BETA A4 PRECURSOR PROTEIN-BINDING FAMILY B MEMBER 3"/>
    <property type="match status" value="1"/>
</dbReference>
<evidence type="ECO:0000256" key="2">
    <source>
        <dbReference type="SAM" id="MobiDB-lite"/>
    </source>
</evidence>
<evidence type="ECO:0000256" key="1">
    <source>
        <dbReference type="ARBA" id="ARBA00022737"/>
    </source>
</evidence>